<accession>A0A821PSQ9</accession>
<sequence length="133" mass="15890">SKLVLIDTDKLNLLTYQFELYGNEASLINEVRARIEQEPLTRDDRTRLSRLIKTMNPDDILHYLGSLDNIFTYIRTIAAERLKQNMTVQLFIEQFIRSKSRLNDSILRWTDFSAVQLRYIIDFYEMFEEIAFD</sequence>
<reference evidence="1" key="1">
    <citation type="submission" date="2021-02" db="EMBL/GenBank/DDBJ databases">
        <authorList>
            <person name="Nowell W R."/>
        </authorList>
    </citation>
    <scope>NUCLEOTIDE SEQUENCE</scope>
</reference>
<protein>
    <submittedName>
        <fullName evidence="1">Uncharacterized protein</fullName>
    </submittedName>
</protein>
<feature type="non-terminal residue" evidence="1">
    <location>
        <position position="1"/>
    </location>
</feature>
<evidence type="ECO:0000313" key="1">
    <source>
        <dbReference type="EMBL" id="CAF4810535.1"/>
    </source>
</evidence>
<keyword evidence="2" id="KW-1185">Reference proteome</keyword>
<proteinExistence type="predicted"/>
<dbReference type="EMBL" id="CAJOBP010050481">
    <property type="protein sequence ID" value="CAF4810535.1"/>
    <property type="molecule type" value="Genomic_DNA"/>
</dbReference>
<dbReference type="Proteomes" id="UP000663873">
    <property type="component" value="Unassembled WGS sequence"/>
</dbReference>
<dbReference type="AlphaFoldDB" id="A0A821PSQ9"/>
<name>A0A821PSQ9_9BILA</name>
<organism evidence="1 2">
    <name type="scientific">Rotaria socialis</name>
    <dbReference type="NCBI Taxonomy" id="392032"/>
    <lineage>
        <taxon>Eukaryota</taxon>
        <taxon>Metazoa</taxon>
        <taxon>Spiralia</taxon>
        <taxon>Gnathifera</taxon>
        <taxon>Rotifera</taxon>
        <taxon>Eurotatoria</taxon>
        <taxon>Bdelloidea</taxon>
        <taxon>Philodinida</taxon>
        <taxon>Philodinidae</taxon>
        <taxon>Rotaria</taxon>
    </lineage>
</organism>
<gene>
    <name evidence="1" type="ORF">UJA718_LOCUS41704</name>
</gene>
<feature type="non-terminal residue" evidence="1">
    <location>
        <position position="133"/>
    </location>
</feature>
<comment type="caution">
    <text evidence="1">The sequence shown here is derived from an EMBL/GenBank/DDBJ whole genome shotgun (WGS) entry which is preliminary data.</text>
</comment>
<evidence type="ECO:0000313" key="2">
    <source>
        <dbReference type="Proteomes" id="UP000663873"/>
    </source>
</evidence>